<evidence type="ECO:0000313" key="3">
    <source>
        <dbReference type="Proteomes" id="UP000074247"/>
    </source>
</evidence>
<gene>
    <name evidence="2" type="ORF">TGARI_204440A</name>
</gene>
<feature type="compositionally biased region" description="Polar residues" evidence="1">
    <location>
        <begin position="66"/>
        <end position="75"/>
    </location>
</feature>
<organism evidence="2 3">
    <name type="scientific">Toxoplasma gondii ARI</name>
    <dbReference type="NCBI Taxonomy" id="1074872"/>
    <lineage>
        <taxon>Eukaryota</taxon>
        <taxon>Sar</taxon>
        <taxon>Alveolata</taxon>
        <taxon>Apicomplexa</taxon>
        <taxon>Conoidasida</taxon>
        <taxon>Coccidia</taxon>
        <taxon>Eucoccidiorida</taxon>
        <taxon>Eimeriorina</taxon>
        <taxon>Sarcocystidae</taxon>
        <taxon>Toxoplasma</taxon>
    </lineage>
</organism>
<dbReference type="AlphaFoldDB" id="A0A139Y000"/>
<protein>
    <submittedName>
        <fullName evidence="2">Cyclic nucleotide-binding domain-containing protein</fullName>
    </submittedName>
</protein>
<proteinExistence type="predicted"/>
<reference evidence="2 3" key="1">
    <citation type="journal article" date="2016" name="Nat. Commun.">
        <title>Local admixture of amplified and diversified secreted pathogenesis determinants shapes mosaic Toxoplasma gondii genomes.</title>
        <authorList>
            <person name="Lorenzi H."/>
            <person name="Khan A."/>
            <person name="Behnke M.S."/>
            <person name="Namasivayam S."/>
            <person name="Swapna L.S."/>
            <person name="Hadjithomas M."/>
            <person name="Karamycheva S."/>
            <person name="Pinney D."/>
            <person name="Brunk B.P."/>
            <person name="Ajioka J.W."/>
            <person name="Ajzenberg D."/>
            <person name="Boothroyd J.C."/>
            <person name="Boyle J.P."/>
            <person name="Darde M.L."/>
            <person name="Diaz-Miranda M.A."/>
            <person name="Dubey J.P."/>
            <person name="Fritz H.M."/>
            <person name="Gennari S.M."/>
            <person name="Gregory B.D."/>
            <person name="Kim K."/>
            <person name="Saeij J.P."/>
            <person name="Su C."/>
            <person name="White M.W."/>
            <person name="Zhu X.Q."/>
            <person name="Howe D.K."/>
            <person name="Rosenthal B.M."/>
            <person name="Grigg M.E."/>
            <person name="Parkinson J."/>
            <person name="Liu L."/>
            <person name="Kissinger J.C."/>
            <person name="Roos D.S."/>
            <person name="Sibley L.D."/>
        </authorList>
    </citation>
    <scope>NUCLEOTIDE SEQUENCE [LARGE SCALE GENOMIC DNA]</scope>
    <source>
        <strain evidence="2 3">ARI</strain>
    </source>
</reference>
<accession>A0A139Y000</accession>
<feature type="region of interest" description="Disordered" evidence="1">
    <location>
        <begin position="1"/>
        <end position="93"/>
    </location>
</feature>
<sequence>MPPEGGRRSREPRPSFSVSFASCPALEEPERGDTPGSPGSEERRQDGATEASDEGERQRAFRDTLQLFNTPPSERTATDVKPRSTSPVPPRKKTATMLCSCILRSTLLDVWYRRL</sequence>
<dbReference type="VEuPathDB" id="ToxoDB:TGARI_204440A"/>
<comment type="caution">
    <text evidence="2">The sequence shown here is derived from an EMBL/GenBank/DDBJ whole genome shotgun (WGS) entry which is preliminary data.</text>
</comment>
<evidence type="ECO:0000256" key="1">
    <source>
        <dbReference type="SAM" id="MobiDB-lite"/>
    </source>
</evidence>
<name>A0A139Y000_TOXGO</name>
<evidence type="ECO:0000313" key="2">
    <source>
        <dbReference type="EMBL" id="KYF44376.1"/>
    </source>
</evidence>
<dbReference type="EMBL" id="AGQS02004413">
    <property type="protein sequence ID" value="KYF44376.1"/>
    <property type="molecule type" value="Genomic_DNA"/>
</dbReference>
<feature type="compositionally biased region" description="Basic and acidic residues" evidence="1">
    <location>
        <begin position="1"/>
        <end position="13"/>
    </location>
</feature>
<dbReference type="Proteomes" id="UP000074247">
    <property type="component" value="Unassembled WGS sequence"/>
</dbReference>